<reference evidence="2 3" key="1">
    <citation type="submission" date="2024-12" db="EMBL/GenBank/DDBJ databases">
        <title>The unique morphological basis and parallel evolutionary history of personate flowers in Penstemon.</title>
        <authorList>
            <person name="Depatie T.H."/>
            <person name="Wessinger C.A."/>
        </authorList>
    </citation>
    <scope>NUCLEOTIDE SEQUENCE [LARGE SCALE GENOMIC DNA]</scope>
    <source>
        <strain evidence="2">WTNN_2</strain>
        <tissue evidence="2">Leaf</tissue>
    </source>
</reference>
<dbReference type="AlphaFoldDB" id="A0ABD3SIF5"/>
<comment type="similarity">
    <text evidence="1">Belongs to the bystin family.</text>
</comment>
<keyword evidence="3" id="KW-1185">Reference proteome</keyword>
<dbReference type="PANTHER" id="PTHR12821">
    <property type="entry name" value="BYSTIN"/>
    <property type="match status" value="1"/>
</dbReference>
<dbReference type="InterPro" id="IPR007955">
    <property type="entry name" value="Bystin"/>
</dbReference>
<comment type="caution">
    <text evidence="2">The sequence shown here is derived from an EMBL/GenBank/DDBJ whole genome shotgun (WGS) entry which is preliminary data.</text>
</comment>
<evidence type="ECO:0000313" key="2">
    <source>
        <dbReference type="EMBL" id="KAL3824176.1"/>
    </source>
</evidence>
<name>A0ABD3SIF5_9LAMI</name>
<protein>
    <recommendedName>
        <fullName evidence="4">Bystin</fullName>
    </recommendedName>
</protein>
<dbReference type="EMBL" id="JBJXBP010000006">
    <property type="protein sequence ID" value="KAL3824176.1"/>
    <property type="molecule type" value="Genomic_DNA"/>
</dbReference>
<evidence type="ECO:0008006" key="4">
    <source>
        <dbReference type="Google" id="ProtNLM"/>
    </source>
</evidence>
<gene>
    <name evidence="2" type="ORF">ACJIZ3_020205</name>
</gene>
<evidence type="ECO:0000256" key="1">
    <source>
        <dbReference type="ARBA" id="ARBA00007114"/>
    </source>
</evidence>
<dbReference type="PANTHER" id="PTHR12821:SF0">
    <property type="entry name" value="BYSTIN"/>
    <property type="match status" value="1"/>
</dbReference>
<dbReference type="Pfam" id="PF05291">
    <property type="entry name" value="Bystin"/>
    <property type="match status" value="1"/>
</dbReference>
<sequence>MSKKSERITNPEPFTPFESDELIPCSKIQGQLGEYEGEIEEEVKLLEKALFSEEIIVEKIKDVQVSSGVQSVPKLDTSKVYNGHVTEPEKWSPSAMYRATKIFASNMDVKKAKRFFKHVLLPCSRTCTMRDAVILGSIIECFSIPPQLSSAALFKLAMMDYYCSTSIFIKLLIEKKYVLPYRILDALVAHFMKFYADSRVMPVIWHLSLLAFAQREPHIDHIKVAY</sequence>
<organism evidence="2 3">
    <name type="scientific">Penstemon smallii</name>
    <dbReference type="NCBI Taxonomy" id="265156"/>
    <lineage>
        <taxon>Eukaryota</taxon>
        <taxon>Viridiplantae</taxon>
        <taxon>Streptophyta</taxon>
        <taxon>Embryophyta</taxon>
        <taxon>Tracheophyta</taxon>
        <taxon>Spermatophyta</taxon>
        <taxon>Magnoliopsida</taxon>
        <taxon>eudicotyledons</taxon>
        <taxon>Gunneridae</taxon>
        <taxon>Pentapetalae</taxon>
        <taxon>asterids</taxon>
        <taxon>lamiids</taxon>
        <taxon>Lamiales</taxon>
        <taxon>Plantaginaceae</taxon>
        <taxon>Cheloneae</taxon>
        <taxon>Penstemon</taxon>
    </lineage>
</organism>
<dbReference type="Proteomes" id="UP001634393">
    <property type="component" value="Unassembled WGS sequence"/>
</dbReference>
<evidence type="ECO:0000313" key="3">
    <source>
        <dbReference type="Proteomes" id="UP001634393"/>
    </source>
</evidence>
<accession>A0ABD3SIF5</accession>
<proteinExistence type="inferred from homology"/>